<feature type="compositionally biased region" description="Basic and acidic residues" evidence="1">
    <location>
        <begin position="176"/>
        <end position="189"/>
    </location>
</feature>
<feature type="region of interest" description="Disordered" evidence="1">
    <location>
        <begin position="280"/>
        <end position="326"/>
    </location>
</feature>
<gene>
    <name evidence="4" type="ORF">GGG17_02655</name>
</gene>
<keyword evidence="5" id="KW-1185">Reference proteome</keyword>
<evidence type="ECO:0000313" key="4">
    <source>
        <dbReference type="EMBL" id="MTB70892.1"/>
    </source>
</evidence>
<feature type="region of interest" description="Disordered" evidence="1">
    <location>
        <begin position="110"/>
        <end position="189"/>
    </location>
</feature>
<reference evidence="4 5" key="1">
    <citation type="submission" date="2019-11" db="EMBL/GenBank/DDBJ databases">
        <title>Whole genome sequencing identifies a novel species of the genus Arsenicicoccus isolated from human blood.</title>
        <authorList>
            <person name="Jeong J.H."/>
            <person name="Kweon O.J."/>
            <person name="Kim H.R."/>
            <person name="Kim T.-H."/>
            <person name="Ha S.-M."/>
            <person name="Lee M.-K."/>
        </authorList>
    </citation>
    <scope>NUCLEOTIDE SEQUENCE [LARGE SCALE GENOMIC DNA]</scope>
    <source>
        <strain evidence="4 5">MKL-02</strain>
    </source>
</reference>
<evidence type="ECO:0000259" key="2">
    <source>
        <dbReference type="Pfam" id="PF05239"/>
    </source>
</evidence>
<dbReference type="PANTHER" id="PTHR38463:SF1">
    <property type="entry name" value="STRESS RESPONSE PROTEIN YSNF"/>
    <property type="match status" value="1"/>
</dbReference>
<dbReference type="Gene3D" id="3.90.50.10">
    <property type="entry name" value="Photosynthetic Reaction Center, subunit H, domain 2"/>
    <property type="match status" value="1"/>
</dbReference>
<dbReference type="InterPro" id="IPR011033">
    <property type="entry name" value="PRC_barrel-like_sf"/>
</dbReference>
<feature type="domain" description="PRC-barrel" evidence="2">
    <location>
        <begin position="11"/>
        <end position="75"/>
    </location>
</feature>
<dbReference type="NCBIfam" id="TIGR02271">
    <property type="entry name" value="YsnF/AvaK domain"/>
    <property type="match status" value="1"/>
</dbReference>
<dbReference type="Pfam" id="PF05239">
    <property type="entry name" value="PRC"/>
    <property type="match status" value="1"/>
</dbReference>
<evidence type="ECO:0000259" key="3">
    <source>
        <dbReference type="Pfam" id="PF09557"/>
    </source>
</evidence>
<dbReference type="AlphaFoldDB" id="A0A6I3IAG7"/>
<name>A0A6I3IAG7_9MICO</name>
<dbReference type="Proteomes" id="UP000431092">
    <property type="component" value="Unassembled WGS sequence"/>
</dbReference>
<protein>
    <submittedName>
        <fullName evidence="4">DUF2382 domain-containing protein</fullName>
    </submittedName>
</protein>
<dbReference type="InterPro" id="IPR019060">
    <property type="entry name" value="DUF2382"/>
</dbReference>
<feature type="compositionally biased region" description="Basic and acidic residues" evidence="1">
    <location>
        <begin position="204"/>
        <end position="227"/>
    </location>
</feature>
<comment type="caution">
    <text evidence="4">The sequence shown here is derived from an EMBL/GenBank/DDBJ whole genome shotgun (WGS) entry which is preliminary data.</text>
</comment>
<dbReference type="GO" id="GO:0019684">
    <property type="term" value="P:photosynthesis, light reaction"/>
    <property type="evidence" value="ECO:0007669"/>
    <property type="project" value="InterPro"/>
</dbReference>
<dbReference type="InterPro" id="IPR027275">
    <property type="entry name" value="PRC-brl_dom"/>
</dbReference>
<dbReference type="GO" id="GO:0030077">
    <property type="term" value="C:plasma membrane light-harvesting complex"/>
    <property type="evidence" value="ECO:0007669"/>
    <property type="project" value="InterPro"/>
</dbReference>
<accession>A0A6I3IAG7</accession>
<feature type="region of interest" description="Disordered" evidence="1">
    <location>
        <begin position="204"/>
        <end position="231"/>
    </location>
</feature>
<feature type="domain" description="DUF2382" evidence="3">
    <location>
        <begin position="174"/>
        <end position="281"/>
    </location>
</feature>
<dbReference type="RefSeq" id="WP_154592242.1">
    <property type="nucleotide sequence ID" value="NZ_WLVL01000007.1"/>
</dbReference>
<dbReference type="InterPro" id="IPR052967">
    <property type="entry name" value="Stress_Response_Assoc"/>
</dbReference>
<sequence>MFSNEHIEQVLNGTVVDNNGDKIGKVGDVYNDDRTGNPSWVTVNTGLFGTSNTFIPLDDAQVDGDTIRVPFSKDKVKDAPRVDADRHLDADEERELYRYYGQDYDEGYVAAGTRGGDHGADGDADATAGRNDHGADGDADATAGRNDHGADGDADATAGRPLADRDRTQGDNTLTRSEEELHVGTREREAGRVRLRKHVRTERESVTVPVTHEEVRVERTPIRDGEGGRIGGDETAEVRLKADEVVVDKDVVAKEQVSLGKETVTEQQRVTEDVRKEEIEVEREGGVREGGLRDGVGNDRDNDGKVGLGDKIKDKLDRDNDGKVGR</sequence>
<dbReference type="Pfam" id="PF09557">
    <property type="entry name" value="DUF2382"/>
    <property type="match status" value="1"/>
</dbReference>
<proteinExistence type="predicted"/>
<evidence type="ECO:0000256" key="1">
    <source>
        <dbReference type="SAM" id="MobiDB-lite"/>
    </source>
</evidence>
<dbReference type="PANTHER" id="PTHR38463">
    <property type="entry name" value="STRESS RESPONSE PROTEIN YSNF"/>
    <property type="match status" value="1"/>
</dbReference>
<dbReference type="EMBL" id="WLVL01000007">
    <property type="protein sequence ID" value="MTB70892.1"/>
    <property type="molecule type" value="Genomic_DNA"/>
</dbReference>
<evidence type="ECO:0000313" key="5">
    <source>
        <dbReference type="Proteomes" id="UP000431092"/>
    </source>
</evidence>
<dbReference type="SUPFAM" id="SSF50346">
    <property type="entry name" value="PRC-barrel domain"/>
    <property type="match status" value="1"/>
</dbReference>
<organism evidence="4 5">
    <name type="scientific">Arsenicicoccus cauae</name>
    <dbReference type="NCBI Taxonomy" id="2663847"/>
    <lineage>
        <taxon>Bacteria</taxon>
        <taxon>Bacillati</taxon>
        <taxon>Actinomycetota</taxon>
        <taxon>Actinomycetes</taxon>
        <taxon>Micrococcales</taxon>
        <taxon>Intrasporangiaceae</taxon>
        <taxon>Arsenicicoccus</taxon>
    </lineage>
</organism>
<dbReference type="InterPro" id="IPR014747">
    <property type="entry name" value="Bac_photo_RC_H_C"/>
</dbReference>